<feature type="compositionally biased region" description="Polar residues" evidence="6">
    <location>
        <begin position="29"/>
        <end position="44"/>
    </location>
</feature>
<evidence type="ECO:0000256" key="6">
    <source>
        <dbReference type="SAM" id="MobiDB-lite"/>
    </source>
</evidence>
<evidence type="ECO:0000256" key="5">
    <source>
        <dbReference type="ARBA" id="ARBA00023136"/>
    </source>
</evidence>
<dbReference type="SUPFAM" id="SSF103473">
    <property type="entry name" value="MFS general substrate transporter"/>
    <property type="match status" value="1"/>
</dbReference>
<evidence type="ECO:0000256" key="3">
    <source>
        <dbReference type="ARBA" id="ARBA00022692"/>
    </source>
</evidence>
<dbReference type="PROSITE" id="PS50850">
    <property type="entry name" value="MFS"/>
    <property type="match status" value="1"/>
</dbReference>
<feature type="region of interest" description="Disordered" evidence="6">
    <location>
        <begin position="1"/>
        <end position="47"/>
    </location>
</feature>
<feature type="transmembrane region" description="Helical" evidence="7">
    <location>
        <begin position="96"/>
        <end position="114"/>
    </location>
</feature>
<feature type="transmembrane region" description="Helical" evidence="7">
    <location>
        <begin position="361"/>
        <end position="382"/>
    </location>
</feature>
<dbReference type="EMBL" id="JAWRVE010000017">
    <property type="protein sequence ID" value="KAL1876261.1"/>
    <property type="molecule type" value="Genomic_DNA"/>
</dbReference>
<dbReference type="CDD" id="cd17502">
    <property type="entry name" value="MFS_Azr1_MDR_like"/>
    <property type="match status" value="1"/>
</dbReference>
<accession>A0ABR3XJX3</accession>
<proteinExistence type="predicted"/>
<dbReference type="InterPro" id="IPR020846">
    <property type="entry name" value="MFS_dom"/>
</dbReference>
<feature type="transmembrane region" description="Helical" evidence="7">
    <location>
        <begin position="126"/>
        <end position="144"/>
    </location>
</feature>
<dbReference type="Gene3D" id="1.20.1720.10">
    <property type="entry name" value="Multidrug resistance protein D"/>
    <property type="match status" value="1"/>
</dbReference>
<feature type="domain" description="Major facilitator superfamily (MFS) profile" evidence="8">
    <location>
        <begin position="61"/>
        <end position="430"/>
    </location>
</feature>
<comment type="caution">
    <text evidence="9">The sequence shown here is derived from an EMBL/GenBank/DDBJ whole genome shotgun (WGS) entry which is preliminary data.</text>
</comment>
<gene>
    <name evidence="9" type="primary">DHC2</name>
    <name evidence="9" type="ORF">Daus18300_002889</name>
</gene>
<feature type="transmembrane region" description="Helical" evidence="7">
    <location>
        <begin position="328"/>
        <end position="349"/>
    </location>
</feature>
<evidence type="ECO:0000256" key="2">
    <source>
        <dbReference type="ARBA" id="ARBA00022448"/>
    </source>
</evidence>
<dbReference type="PANTHER" id="PTHR23501">
    <property type="entry name" value="MAJOR FACILITATOR SUPERFAMILY"/>
    <property type="match status" value="1"/>
</dbReference>
<keyword evidence="10" id="KW-1185">Reference proteome</keyword>
<dbReference type="Pfam" id="PF07690">
    <property type="entry name" value="MFS_1"/>
    <property type="match status" value="1"/>
</dbReference>
<keyword evidence="3 7" id="KW-0812">Transmembrane</keyword>
<dbReference type="PANTHER" id="PTHR23501:SF177">
    <property type="entry name" value="MAJOR FACILITATOR SUPERFAMILY (MFS) PROFILE DOMAIN-CONTAINING PROTEIN-RELATED"/>
    <property type="match status" value="1"/>
</dbReference>
<keyword evidence="4 7" id="KW-1133">Transmembrane helix</keyword>
<dbReference type="InterPro" id="IPR011701">
    <property type="entry name" value="MFS"/>
</dbReference>
<comment type="subcellular location">
    <subcellularLocation>
        <location evidence="1">Membrane</location>
        <topology evidence="1">Multi-pass membrane protein</topology>
    </subcellularLocation>
</comment>
<evidence type="ECO:0000313" key="10">
    <source>
        <dbReference type="Proteomes" id="UP001583177"/>
    </source>
</evidence>
<dbReference type="Gene3D" id="1.20.1250.20">
    <property type="entry name" value="MFS general substrate transporter like domains"/>
    <property type="match status" value="1"/>
</dbReference>
<sequence length="430" mass="46806">MDATQTTIPTSNGEHSTTEPEKSLENLQHDSSTAEPPRCNNDNNEGPVEPEYATGLKLFLVMLSICMAALLTALEIGIIATAIPQITDEFRSLGDVGWYGCATFLLVAASSAMWGKLYQYLNVKYVFLASVAIFLVGSLPAAAARNSQAVIAGRAIQGWGIGGTMSGSIIVINYVSHPRQHPVLIGVWTAVFMVSTILGPIIGGAFTSGVSWRWCFWINLPLGAPIVLLLSLFLHIPEHIKPTPATWKEIILQLDLPGFGLILASLVCFTLALEWGGESRAWSNGSVVATLVLWICLFIAFIAAEWFQGTHAMVTLRLLKPRTTWANATYNFISNSAFYQVMFYLPIYFQSIHGQSAITSGVNTLPFLAFFALGAVSSGTIIGKTRHLQPYQLTAAVLMTAGMALLYELEVNSSRAWYIGAQVLFGSRFR</sequence>
<feature type="transmembrane region" description="Helical" evidence="7">
    <location>
        <begin position="58"/>
        <end position="84"/>
    </location>
</feature>
<evidence type="ECO:0000256" key="1">
    <source>
        <dbReference type="ARBA" id="ARBA00004141"/>
    </source>
</evidence>
<protein>
    <submittedName>
        <fullName evidence="9">Dynein heavy chain</fullName>
    </submittedName>
</protein>
<feature type="transmembrane region" description="Helical" evidence="7">
    <location>
        <begin position="287"/>
        <end position="308"/>
    </location>
</feature>
<evidence type="ECO:0000259" key="8">
    <source>
        <dbReference type="PROSITE" id="PS50850"/>
    </source>
</evidence>
<name>A0ABR3XJX3_9PEZI</name>
<dbReference type="Proteomes" id="UP001583177">
    <property type="component" value="Unassembled WGS sequence"/>
</dbReference>
<feature type="compositionally biased region" description="Polar residues" evidence="6">
    <location>
        <begin position="1"/>
        <end position="15"/>
    </location>
</feature>
<feature type="transmembrane region" description="Helical" evidence="7">
    <location>
        <begin position="256"/>
        <end position="275"/>
    </location>
</feature>
<organism evidence="9 10">
    <name type="scientific">Diaporthe australafricana</name>
    <dbReference type="NCBI Taxonomy" id="127596"/>
    <lineage>
        <taxon>Eukaryota</taxon>
        <taxon>Fungi</taxon>
        <taxon>Dikarya</taxon>
        <taxon>Ascomycota</taxon>
        <taxon>Pezizomycotina</taxon>
        <taxon>Sordariomycetes</taxon>
        <taxon>Sordariomycetidae</taxon>
        <taxon>Diaporthales</taxon>
        <taxon>Diaporthaceae</taxon>
        <taxon>Diaporthe</taxon>
    </lineage>
</organism>
<feature type="transmembrane region" description="Helical" evidence="7">
    <location>
        <begin position="156"/>
        <end position="176"/>
    </location>
</feature>
<evidence type="ECO:0000256" key="4">
    <source>
        <dbReference type="ARBA" id="ARBA00022989"/>
    </source>
</evidence>
<keyword evidence="5 7" id="KW-0472">Membrane</keyword>
<feature type="transmembrane region" description="Helical" evidence="7">
    <location>
        <begin position="182"/>
        <end position="202"/>
    </location>
</feature>
<feature type="transmembrane region" description="Helical" evidence="7">
    <location>
        <begin position="214"/>
        <end position="236"/>
    </location>
</feature>
<evidence type="ECO:0000313" key="9">
    <source>
        <dbReference type="EMBL" id="KAL1876261.1"/>
    </source>
</evidence>
<dbReference type="InterPro" id="IPR036259">
    <property type="entry name" value="MFS_trans_sf"/>
</dbReference>
<reference evidence="9 10" key="1">
    <citation type="journal article" date="2024" name="IMA Fungus">
        <title>IMA Genome - F19 : A genome assembly and annotation guide to empower mycologists, including annotated draft genome sequences of Ceratocystis pirilliformis, Diaporthe australafricana, Fusarium ophioides, Paecilomyces lecythidis, and Sporothrix stenoceras.</title>
        <authorList>
            <person name="Aylward J."/>
            <person name="Wilson A.M."/>
            <person name="Visagie C.M."/>
            <person name="Spraker J."/>
            <person name="Barnes I."/>
            <person name="Buitendag C."/>
            <person name="Ceriani C."/>
            <person name="Del Mar Angel L."/>
            <person name="du Plessis D."/>
            <person name="Fuchs T."/>
            <person name="Gasser K."/>
            <person name="Kramer D."/>
            <person name="Li W."/>
            <person name="Munsamy K."/>
            <person name="Piso A."/>
            <person name="Price J.L."/>
            <person name="Sonnekus B."/>
            <person name="Thomas C."/>
            <person name="van der Nest A."/>
            <person name="van Dijk A."/>
            <person name="van Heerden A."/>
            <person name="van Vuuren N."/>
            <person name="Yilmaz N."/>
            <person name="Duong T.A."/>
            <person name="van der Merwe N.A."/>
            <person name="Wingfield M.J."/>
            <person name="Wingfield B.D."/>
        </authorList>
    </citation>
    <scope>NUCLEOTIDE SEQUENCE [LARGE SCALE GENOMIC DNA]</scope>
    <source>
        <strain evidence="9 10">CMW 18300</strain>
    </source>
</reference>
<evidence type="ECO:0000256" key="7">
    <source>
        <dbReference type="SAM" id="Phobius"/>
    </source>
</evidence>
<keyword evidence="2" id="KW-0813">Transport</keyword>
<feature type="compositionally biased region" description="Basic and acidic residues" evidence="6">
    <location>
        <begin position="16"/>
        <end position="28"/>
    </location>
</feature>